<name>A0ABT9HKB6_9SPHN</name>
<dbReference type="RefSeq" id="WP_305931093.1">
    <property type="nucleotide sequence ID" value="NZ_JAVAIM010000001.1"/>
</dbReference>
<sequence length="253" mass="28050">MLSRLDQRFVPQLDPGRVGWLAEWTYAHRGLHGAGRIENSASAFRAAIAAGFGIECDIQRSADDVAMVFHDWDFTRLIGRPEKSASLTAAEWKTLSYLEGEEPPIALADLLELVAGSVPILVEIKSKRGYDVERSCEAVAECLENYDGLHAVMSFDPRVSRWFRKNSPKTVQGLVMREDDKGYTQKAWQRRLTLWAARPEFLAYHVEALPNPMVSALRQAGLPIATWTVSTPALAERAQANADLLIAEGEGIG</sequence>
<gene>
    <name evidence="2" type="ORF">Q9K02_00405</name>
</gene>
<dbReference type="Gene3D" id="3.20.20.190">
    <property type="entry name" value="Phosphatidylinositol (PI) phosphodiesterase"/>
    <property type="match status" value="1"/>
</dbReference>
<accession>A0ABT9HKB6</accession>
<dbReference type="InterPro" id="IPR030395">
    <property type="entry name" value="GP_PDE_dom"/>
</dbReference>
<evidence type="ECO:0000259" key="1">
    <source>
        <dbReference type="PROSITE" id="PS51704"/>
    </source>
</evidence>
<dbReference type="PROSITE" id="PS51704">
    <property type="entry name" value="GP_PDE"/>
    <property type="match status" value="1"/>
</dbReference>
<dbReference type="SUPFAM" id="SSF51695">
    <property type="entry name" value="PLC-like phosphodiesterases"/>
    <property type="match status" value="1"/>
</dbReference>
<evidence type="ECO:0000313" key="3">
    <source>
        <dbReference type="Proteomes" id="UP001240639"/>
    </source>
</evidence>
<dbReference type="PANTHER" id="PTHR46211:SF1">
    <property type="entry name" value="GLYCEROPHOSPHODIESTER PHOSPHODIESTERASE, CYTOPLASMIC"/>
    <property type="match status" value="1"/>
</dbReference>
<comment type="caution">
    <text evidence="2">The sequence shown here is derived from an EMBL/GenBank/DDBJ whole genome shotgun (WGS) entry which is preliminary data.</text>
</comment>
<dbReference type="InterPro" id="IPR017946">
    <property type="entry name" value="PLC-like_Pdiesterase_TIM-brl"/>
</dbReference>
<dbReference type="PANTHER" id="PTHR46211">
    <property type="entry name" value="GLYCEROPHOSPHORYL DIESTER PHOSPHODIESTERASE"/>
    <property type="match status" value="1"/>
</dbReference>
<dbReference type="Proteomes" id="UP001240639">
    <property type="component" value="Unassembled WGS sequence"/>
</dbReference>
<proteinExistence type="predicted"/>
<keyword evidence="3" id="KW-1185">Reference proteome</keyword>
<protein>
    <submittedName>
        <fullName evidence="2">Glycerophosphodiester phosphodiesterase family protein</fullName>
    </submittedName>
</protein>
<organism evidence="2 3">
    <name type="scientific">Qipengyuania profundimaris</name>
    <dbReference type="NCBI Taxonomy" id="3067652"/>
    <lineage>
        <taxon>Bacteria</taxon>
        <taxon>Pseudomonadati</taxon>
        <taxon>Pseudomonadota</taxon>
        <taxon>Alphaproteobacteria</taxon>
        <taxon>Sphingomonadales</taxon>
        <taxon>Erythrobacteraceae</taxon>
        <taxon>Qipengyuania</taxon>
    </lineage>
</organism>
<feature type="domain" description="GP-PDE" evidence="1">
    <location>
        <begin position="23"/>
        <end position="253"/>
    </location>
</feature>
<dbReference type="EMBL" id="JAVAIM010000001">
    <property type="protein sequence ID" value="MDP4573597.1"/>
    <property type="molecule type" value="Genomic_DNA"/>
</dbReference>
<evidence type="ECO:0000313" key="2">
    <source>
        <dbReference type="EMBL" id="MDP4573597.1"/>
    </source>
</evidence>
<dbReference type="Pfam" id="PF03009">
    <property type="entry name" value="GDPD"/>
    <property type="match status" value="1"/>
</dbReference>
<reference evidence="2 3" key="1">
    <citation type="submission" date="2023-08" db="EMBL/GenBank/DDBJ databases">
        <title>genomic of G39.</title>
        <authorList>
            <person name="Wang Y."/>
        </authorList>
    </citation>
    <scope>NUCLEOTIDE SEQUENCE [LARGE SCALE GENOMIC DNA]</scope>
    <source>
        <strain evidence="2 3">G39</strain>
    </source>
</reference>